<dbReference type="AlphaFoldDB" id="A0A2K0UHT1"/>
<dbReference type="Proteomes" id="UP000236290">
    <property type="component" value="Unassembled WGS sequence"/>
</dbReference>
<protein>
    <submittedName>
        <fullName evidence="1">Uncharacterized protein</fullName>
    </submittedName>
</protein>
<organism evidence="1 2">
    <name type="scientific">Trichoderma harzianum</name>
    <name type="common">Hypocrea lixii</name>
    <dbReference type="NCBI Taxonomy" id="5544"/>
    <lineage>
        <taxon>Eukaryota</taxon>
        <taxon>Fungi</taxon>
        <taxon>Dikarya</taxon>
        <taxon>Ascomycota</taxon>
        <taxon>Pezizomycotina</taxon>
        <taxon>Sordariomycetes</taxon>
        <taxon>Hypocreomycetidae</taxon>
        <taxon>Hypocreales</taxon>
        <taxon>Hypocreaceae</taxon>
        <taxon>Trichoderma</taxon>
    </lineage>
</organism>
<proteinExistence type="predicted"/>
<evidence type="ECO:0000313" key="2">
    <source>
        <dbReference type="Proteomes" id="UP000236290"/>
    </source>
</evidence>
<evidence type="ECO:0000313" key="1">
    <source>
        <dbReference type="EMBL" id="PNP57350.1"/>
    </source>
</evidence>
<dbReference type="EMBL" id="MTYI01000027">
    <property type="protein sequence ID" value="PNP57350.1"/>
    <property type="molecule type" value="Genomic_DNA"/>
</dbReference>
<comment type="caution">
    <text evidence="1">The sequence shown here is derived from an EMBL/GenBank/DDBJ whole genome shotgun (WGS) entry which is preliminary data.</text>
</comment>
<accession>A0A2K0UHT1</accession>
<dbReference type="OrthoDB" id="686384at2759"/>
<sequence>MAIAQQGGGVSTAHVNMMTDTIIANLPADGLRVVMRALLVLFPEITRAFEYRPQYARMWTLIRKPSIVPELGRSGNGSHIKN</sequence>
<name>A0A2K0UHT1_TRIHA</name>
<reference evidence="1 2" key="1">
    <citation type="submission" date="2017-02" db="EMBL/GenBank/DDBJ databases">
        <title>Genomes of Trichoderma spp. with biocontrol activity.</title>
        <authorList>
            <person name="Gardiner D."/>
            <person name="Kazan K."/>
            <person name="Vos C."/>
            <person name="Harvey P."/>
        </authorList>
    </citation>
    <scope>NUCLEOTIDE SEQUENCE [LARGE SCALE GENOMIC DNA]</scope>
    <source>
        <strain evidence="1 2">Tr1</strain>
    </source>
</reference>
<gene>
    <name evidence="1" type="ORF">THARTR1_02347</name>
</gene>